<dbReference type="SUPFAM" id="SSF53163">
    <property type="entry name" value="HybD-like"/>
    <property type="match status" value="1"/>
</dbReference>
<dbReference type="Gene3D" id="3.40.50.1450">
    <property type="entry name" value="HybD-like"/>
    <property type="match status" value="1"/>
</dbReference>
<evidence type="ECO:0000256" key="4">
    <source>
        <dbReference type="HAMAP-Rule" id="MF_00626"/>
    </source>
</evidence>
<dbReference type="EMBL" id="CP003732">
    <property type="protein sequence ID" value="AFV11224.1"/>
    <property type="molecule type" value="Genomic_DNA"/>
</dbReference>
<dbReference type="InterPro" id="IPR023430">
    <property type="entry name" value="Pept_HybD-like_dom_sf"/>
</dbReference>
<dbReference type="HOGENOM" id="CLU_055087_1_0_9"/>
<dbReference type="Proteomes" id="UP000000467">
    <property type="component" value="Chromosome"/>
</dbReference>
<dbReference type="HAMAP" id="MF_00626">
    <property type="entry name" value="Germination_prot"/>
    <property type="match status" value="1"/>
</dbReference>
<dbReference type="KEGG" id="tpz:Tph_c10010"/>
<dbReference type="STRING" id="1089553.Tph_c10010"/>
<keyword evidence="3 4" id="KW-0865">Zymogen</keyword>
<dbReference type="PIRSF" id="PIRSF019549">
    <property type="entry name" value="Peptidase_A25"/>
    <property type="match status" value="1"/>
</dbReference>
<gene>
    <name evidence="4 5" type="primary">gpr</name>
    <name evidence="5" type="ordered locus">Tph_c10010</name>
</gene>
<dbReference type="RefSeq" id="WP_015050105.1">
    <property type="nucleotide sequence ID" value="NC_018870.1"/>
</dbReference>
<evidence type="ECO:0000313" key="5">
    <source>
        <dbReference type="EMBL" id="AFV11224.1"/>
    </source>
</evidence>
<reference evidence="5 6" key="1">
    <citation type="journal article" date="2012" name="BMC Genomics">
        <title>Genome-guided analysis of physiological and morphological traits of the fermentative acetate oxidizer Thermacetogenium phaeum.</title>
        <authorList>
            <person name="Oehler D."/>
            <person name="Poehlein A."/>
            <person name="Leimbach A."/>
            <person name="Muller N."/>
            <person name="Daniel R."/>
            <person name="Gottschalk G."/>
            <person name="Schink B."/>
        </authorList>
    </citation>
    <scope>NUCLEOTIDE SEQUENCE [LARGE SCALE GENOMIC DNA]</scope>
    <source>
        <strain evidence="6">ATCC BAA-254 / DSM 26808 / PB</strain>
    </source>
</reference>
<evidence type="ECO:0000313" key="6">
    <source>
        <dbReference type="Proteomes" id="UP000000467"/>
    </source>
</evidence>
<dbReference type="Pfam" id="PF03418">
    <property type="entry name" value="Peptidase_A25"/>
    <property type="match status" value="2"/>
</dbReference>
<dbReference type="eggNOG" id="COG0680">
    <property type="taxonomic scope" value="Bacteria"/>
</dbReference>
<protein>
    <recommendedName>
        <fullName evidence="4">Germination protease</fullName>
        <ecNumber evidence="4">3.4.24.78</ecNumber>
    </recommendedName>
    <alternativeName>
        <fullName evidence="4">GPR endopeptidase</fullName>
    </alternativeName>
    <alternativeName>
        <fullName evidence="4">Germination proteinase</fullName>
    </alternativeName>
    <alternativeName>
        <fullName evidence="4">Spore protease</fullName>
    </alternativeName>
</protein>
<evidence type="ECO:0000256" key="1">
    <source>
        <dbReference type="ARBA" id="ARBA00022670"/>
    </source>
</evidence>
<dbReference type="AlphaFoldDB" id="K4LT40"/>
<keyword evidence="1 4" id="KW-0645">Protease</keyword>
<proteinExistence type="inferred from homology"/>
<feature type="chain" id="PRO_5023426081" description="Germination protease" evidence="4">
    <location>
        <begin position="19"/>
        <end position="323"/>
    </location>
</feature>
<comment type="similarity">
    <text evidence="4">Belongs to the peptidase A25 family.</text>
</comment>
<accession>K4LT40</accession>
<feature type="propeptide" id="PRO_5005067311" evidence="4">
    <location>
        <begin position="1"/>
        <end position="18"/>
    </location>
</feature>
<evidence type="ECO:0000256" key="3">
    <source>
        <dbReference type="ARBA" id="ARBA00023145"/>
    </source>
</evidence>
<name>K4LT40_THEPS</name>
<evidence type="ECO:0000256" key="2">
    <source>
        <dbReference type="ARBA" id="ARBA00022801"/>
    </source>
</evidence>
<keyword evidence="6" id="KW-1185">Reference proteome</keyword>
<comment type="subunit">
    <text evidence="4">Homotetramer.</text>
</comment>
<dbReference type="GO" id="GO:0004222">
    <property type="term" value="F:metalloendopeptidase activity"/>
    <property type="evidence" value="ECO:0007669"/>
    <property type="project" value="UniProtKB-UniRule"/>
</dbReference>
<sequence>MSEHHEIFNSGNIGMQTDLALEARDLIRGATGKEIPGVIEEKQSFAHGTITVIKILDNNAASVMGKPPGTYVTIEAPELKFKSPEVQKSVAAILAQQLRSLIRISDNSTVIIIGLGNWQATPDALGPTVVKYSLITRHLFQHMPESVPNYSSVCALAPGVLGITGIETAEIIQGVVEKVHPDVIIAIDSLAATNISRLGTTVQIGDTGISPGSGVNNKRTEISYQTIGVPVIAIGVPTVVSASVIAQFAIEAYHKKIPRAEKFHPVYAQESIRELLEPFQGNLIVTPREIDDLIENAGRTINRGITMALHPRVPVEELEALMY</sequence>
<comment type="catalytic activity">
    <reaction evidence="4">
        <text>Endopeptidase action with P4 Glu or Asp, P1 preferably Glu &gt; Asp, P1' hydrophobic and P2' Ala.</text>
        <dbReference type="EC" id="3.4.24.78"/>
    </reaction>
</comment>
<dbReference type="NCBIfam" id="TIGR01441">
    <property type="entry name" value="GPR"/>
    <property type="match status" value="1"/>
</dbReference>
<comment type="function">
    <text evidence="4">Initiates the rapid degradation of small, acid-soluble proteins during spore germination.</text>
</comment>
<dbReference type="GO" id="GO:0009847">
    <property type="term" value="P:spore germination"/>
    <property type="evidence" value="ECO:0007669"/>
    <property type="project" value="UniProtKB-UniRule"/>
</dbReference>
<comment type="PTM">
    <text evidence="4">Autoproteolytically processed. The inactive tetrameric zymogen termed p46 autoprocesses to a smaller form termed p41, which is active only during spore germination.</text>
</comment>
<dbReference type="GO" id="GO:0006508">
    <property type="term" value="P:proteolysis"/>
    <property type="evidence" value="ECO:0007669"/>
    <property type="project" value="UniProtKB-UniRule"/>
</dbReference>
<dbReference type="MEROPS" id="A25.001"/>
<dbReference type="InterPro" id="IPR005080">
    <property type="entry name" value="Peptidase_A25"/>
</dbReference>
<organism evidence="5 6">
    <name type="scientific">Thermacetogenium phaeum (strain ATCC BAA-254 / DSM 26808 / PB)</name>
    <dbReference type="NCBI Taxonomy" id="1089553"/>
    <lineage>
        <taxon>Bacteria</taxon>
        <taxon>Bacillati</taxon>
        <taxon>Bacillota</taxon>
        <taxon>Clostridia</taxon>
        <taxon>Thermoanaerobacterales</taxon>
        <taxon>Thermoanaerobacteraceae</taxon>
        <taxon>Thermacetogenium</taxon>
    </lineage>
</organism>
<dbReference type="EC" id="3.4.24.78" evidence="4"/>
<keyword evidence="2 4" id="KW-0378">Hydrolase</keyword>